<dbReference type="SUPFAM" id="SSF49749">
    <property type="entry name" value="Group II dsDNA viruses VP"/>
    <property type="match status" value="1"/>
</dbReference>
<sequence length="86" mass="10547">MLRKLINHFSLPKLYFLEQNLFRDNNVFINEHHKISAIKKIQKNWRTYKNKNKFSYGFALHPEEYSPSGYFNLSRIDECYLELKFK</sequence>
<accession>A0A6C0E755</accession>
<name>A0A6C0E755_9ZZZZ</name>
<dbReference type="EMBL" id="MN739751">
    <property type="protein sequence ID" value="QHT24894.1"/>
    <property type="molecule type" value="Genomic_DNA"/>
</dbReference>
<dbReference type="InterPro" id="IPR016112">
    <property type="entry name" value="VP_dsDNA_II"/>
</dbReference>
<dbReference type="AlphaFoldDB" id="A0A6C0E755"/>
<dbReference type="InterPro" id="IPR038519">
    <property type="entry name" value="MCP_C_sf"/>
</dbReference>
<organism evidence="1">
    <name type="scientific">viral metagenome</name>
    <dbReference type="NCBI Taxonomy" id="1070528"/>
    <lineage>
        <taxon>unclassified sequences</taxon>
        <taxon>metagenomes</taxon>
        <taxon>organismal metagenomes</taxon>
    </lineage>
</organism>
<protein>
    <submittedName>
        <fullName evidence="1">Uncharacterized protein</fullName>
    </submittedName>
</protein>
<dbReference type="Gene3D" id="2.70.9.20">
    <property type="entry name" value="Major capsid protein Vp54"/>
    <property type="match status" value="1"/>
</dbReference>
<evidence type="ECO:0000313" key="1">
    <source>
        <dbReference type="EMBL" id="QHT24894.1"/>
    </source>
</evidence>
<reference evidence="1" key="1">
    <citation type="journal article" date="2020" name="Nature">
        <title>Giant virus diversity and host interactions through global metagenomics.</title>
        <authorList>
            <person name="Schulz F."/>
            <person name="Roux S."/>
            <person name="Paez-Espino D."/>
            <person name="Jungbluth S."/>
            <person name="Walsh D.A."/>
            <person name="Denef V.J."/>
            <person name="McMahon K.D."/>
            <person name="Konstantinidis K.T."/>
            <person name="Eloe-Fadrosh E.A."/>
            <person name="Kyrpides N.C."/>
            <person name="Woyke T."/>
        </authorList>
    </citation>
    <scope>NUCLEOTIDE SEQUENCE</scope>
    <source>
        <strain evidence="1">GVMAG-M-3300023179-150</strain>
    </source>
</reference>
<proteinExistence type="predicted"/>